<gene>
    <name evidence="6" type="ORF">LZ495_39540</name>
</gene>
<dbReference type="InterPro" id="IPR011990">
    <property type="entry name" value="TPR-like_helical_dom_sf"/>
</dbReference>
<keyword evidence="7" id="KW-1185">Reference proteome</keyword>
<dbReference type="PROSITE" id="PS00678">
    <property type="entry name" value="WD_REPEATS_1"/>
    <property type="match status" value="1"/>
</dbReference>
<dbReference type="Pfam" id="PF00400">
    <property type="entry name" value="WD40"/>
    <property type="match status" value="4"/>
</dbReference>
<dbReference type="InterPro" id="IPR036322">
    <property type="entry name" value="WD40_repeat_dom_sf"/>
</dbReference>
<dbReference type="PROSITE" id="PS50082">
    <property type="entry name" value="WD_REPEATS_2"/>
    <property type="match status" value="3"/>
</dbReference>
<dbReference type="SUPFAM" id="SSF48452">
    <property type="entry name" value="TPR-like"/>
    <property type="match status" value="1"/>
</dbReference>
<dbReference type="Pfam" id="PF12770">
    <property type="entry name" value="CHAT"/>
    <property type="match status" value="1"/>
</dbReference>
<dbReference type="PANTHER" id="PTHR19879:SF9">
    <property type="entry name" value="TRANSCRIPTION INITIATION FACTOR TFIID SUBUNIT 5"/>
    <property type="match status" value="1"/>
</dbReference>
<feature type="repeat" description="WD" evidence="3">
    <location>
        <begin position="710"/>
        <end position="744"/>
    </location>
</feature>
<dbReference type="InterPro" id="IPR024983">
    <property type="entry name" value="CHAT_dom"/>
</dbReference>
<dbReference type="SMART" id="SM00028">
    <property type="entry name" value="TPR"/>
    <property type="match status" value="2"/>
</dbReference>
<evidence type="ECO:0000313" key="6">
    <source>
        <dbReference type="EMBL" id="MCF2533284.1"/>
    </source>
</evidence>
<feature type="repeat" description="WD" evidence="3">
    <location>
        <begin position="792"/>
        <end position="833"/>
    </location>
</feature>
<evidence type="ECO:0000256" key="4">
    <source>
        <dbReference type="PROSITE-ProRule" id="PRU00339"/>
    </source>
</evidence>
<dbReference type="InterPro" id="IPR001680">
    <property type="entry name" value="WD40_rpt"/>
</dbReference>
<dbReference type="Gene3D" id="2.130.10.10">
    <property type="entry name" value="YVTN repeat-like/Quinoprotein amine dehydrogenase"/>
    <property type="match status" value="3"/>
</dbReference>
<evidence type="ECO:0000313" key="7">
    <source>
        <dbReference type="Proteomes" id="UP001165378"/>
    </source>
</evidence>
<dbReference type="AlphaFoldDB" id="A0AA41Q7Z4"/>
<dbReference type="Gene3D" id="1.25.40.10">
    <property type="entry name" value="Tetratricopeptide repeat domain"/>
    <property type="match status" value="1"/>
</dbReference>
<keyword evidence="2" id="KW-0677">Repeat</keyword>
<dbReference type="PROSITE" id="PS50294">
    <property type="entry name" value="WD_REPEATS_REGION"/>
    <property type="match status" value="2"/>
</dbReference>
<evidence type="ECO:0000256" key="1">
    <source>
        <dbReference type="ARBA" id="ARBA00022574"/>
    </source>
</evidence>
<protein>
    <submittedName>
        <fullName evidence="6">CHAT domain-containing protein</fullName>
    </submittedName>
</protein>
<keyword evidence="4" id="KW-0802">TPR repeat</keyword>
<dbReference type="Proteomes" id="UP001165378">
    <property type="component" value="Unassembled WGS sequence"/>
</dbReference>
<evidence type="ECO:0000259" key="5">
    <source>
        <dbReference type="Pfam" id="PF12770"/>
    </source>
</evidence>
<dbReference type="SUPFAM" id="SSF50978">
    <property type="entry name" value="WD40 repeat-like"/>
    <property type="match status" value="1"/>
</dbReference>
<sequence>MGENAADLDLHVEIGAASEHGYHVVWRAPGGSEAVTAMVLPPAPVLDALALRVPDSVLASTAVVRRTVTGDEVAVHELGRLLFDALVTGDGHALLVSARHRAARDGSRLRVVLRVHPPELARLPWEFLFDSGQDGYLCLDTPLIRYPYALPPTVPLQASGPLRILCMAARPEDRAHLAAEAELDRLRTALADLVDAGLVELGRVPGETWRDLRDALRPGGAGGTGAAGGPWHVFHFVGHGGFDSSSQEGTIALAGERGGTQALRAEQLAILLAGHRSLRLAVLNACETGRAAPVDPFSSVAGSLMRRGLPAVLAMQFPITDASAVECSRTFYEALARQLPVDLAVTEARQAIWMAHPGSLEWGTPVLYMRSLEGRLFDLGAAAADVPAKPVAESVPRDEDRAAAEDWYSRGVGAFYTDEWDAAIEAFARVLAIDPGHPRAAQRLADAKDGRAAASAAAAAEAAVARQDWKEAAAQYERLLAAAPDHPGAQDGLTAANREIEHDEFAAGIALLHRYGNWKAVVATAQRFREAAPAGPGDRFAFVDDLASSASAHLEEQARRELGGATQPGPPLTSRAMTRRLSAAANALAFAPDGSFLVAACDWNLVVTVALDGGPEGEGEQRGRQSGPLWHAAFMPDGQSFATAGSNGTVTWWDRKPRKRQRQFSLLDVQALAIDAQGKNLAVASEQQAAHVYSLENSQRYFNLPMRARVRALAYRPGSSQLAVAGDDGRVRIWDTDTKLLLHSLTHPHGLTDVLFSPDGRHLATASDDCTARVWDAETGVRLSKMRHARRGERHSRAAHHLAYTPDGIHLATFGWDGVLRAWNAATGEPAFHLAFPGSVRAGAFSPDGTMVAVGLDNRDLHIRDWPPSPAPGS</sequence>
<dbReference type="InterPro" id="IPR019734">
    <property type="entry name" value="TPR_rpt"/>
</dbReference>
<feature type="repeat" description="WD" evidence="3">
    <location>
        <begin position="744"/>
        <end position="785"/>
    </location>
</feature>
<name>A0AA41Q7Z4_9ACTN</name>
<feature type="domain" description="CHAT" evidence="5">
    <location>
        <begin position="95"/>
        <end position="356"/>
    </location>
</feature>
<keyword evidence="1 3" id="KW-0853">WD repeat</keyword>
<dbReference type="InterPro" id="IPR019775">
    <property type="entry name" value="WD40_repeat_CS"/>
</dbReference>
<reference evidence="6" key="1">
    <citation type="submission" date="2022-01" db="EMBL/GenBank/DDBJ databases">
        <title>Genome-Based Taxonomic Classification of the Phylum Actinobacteria.</title>
        <authorList>
            <person name="Gao Y."/>
        </authorList>
    </citation>
    <scope>NUCLEOTIDE SEQUENCE</scope>
    <source>
        <strain evidence="6">KLBMP 8922</strain>
    </source>
</reference>
<dbReference type="SMART" id="SM00320">
    <property type="entry name" value="WD40"/>
    <property type="match status" value="7"/>
</dbReference>
<dbReference type="PROSITE" id="PS50005">
    <property type="entry name" value="TPR"/>
    <property type="match status" value="1"/>
</dbReference>
<dbReference type="EMBL" id="JAKFHA010000046">
    <property type="protein sequence ID" value="MCF2533284.1"/>
    <property type="molecule type" value="Genomic_DNA"/>
</dbReference>
<dbReference type="InterPro" id="IPR015943">
    <property type="entry name" value="WD40/YVTN_repeat-like_dom_sf"/>
</dbReference>
<evidence type="ECO:0000256" key="2">
    <source>
        <dbReference type="ARBA" id="ARBA00022737"/>
    </source>
</evidence>
<comment type="caution">
    <text evidence="6">The sequence shown here is derived from an EMBL/GenBank/DDBJ whole genome shotgun (WGS) entry which is preliminary data.</text>
</comment>
<dbReference type="RefSeq" id="WP_235058055.1">
    <property type="nucleotide sequence ID" value="NZ_JAKFHA010000046.1"/>
</dbReference>
<accession>A0AA41Q7Z4</accession>
<proteinExistence type="predicted"/>
<evidence type="ECO:0000256" key="3">
    <source>
        <dbReference type="PROSITE-ProRule" id="PRU00221"/>
    </source>
</evidence>
<dbReference type="PANTHER" id="PTHR19879">
    <property type="entry name" value="TRANSCRIPTION INITIATION FACTOR TFIID"/>
    <property type="match status" value="1"/>
</dbReference>
<organism evidence="6 7">
    <name type="scientific">Yinghuangia soli</name>
    <dbReference type="NCBI Taxonomy" id="2908204"/>
    <lineage>
        <taxon>Bacteria</taxon>
        <taxon>Bacillati</taxon>
        <taxon>Actinomycetota</taxon>
        <taxon>Actinomycetes</taxon>
        <taxon>Kitasatosporales</taxon>
        <taxon>Streptomycetaceae</taxon>
        <taxon>Yinghuangia</taxon>
    </lineage>
</organism>
<feature type="repeat" description="TPR" evidence="4">
    <location>
        <begin position="404"/>
        <end position="437"/>
    </location>
</feature>